<name>A0ABV1AEJ9_9TELE</name>
<protein>
    <submittedName>
        <fullName evidence="1">Uncharacterized protein</fullName>
    </submittedName>
</protein>
<comment type="caution">
    <text evidence="1">The sequence shown here is derived from an EMBL/GenBank/DDBJ whole genome shotgun (WGS) entry which is preliminary data.</text>
</comment>
<evidence type="ECO:0000313" key="2">
    <source>
        <dbReference type="Proteomes" id="UP001469553"/>
    </source>
</evidence>
<keyword evidence="2" id="KW-1185">Reference proteome</keyword>
<gene>
    <name evidence="1" type="ORF">AMECASPLE_038361</name>
</gene>
<sequence length="110" mass="12461">MTGLCICQKMELKQNILTDGSHSKGMKNTHWHRCVHTHKKWFSLSPQCISGHEAPNRYLTKPFFLNHIVSMEEKPAGNRARNGETYSKTTNETATSCTTFCVQHNGLLAL</sequence>
<proteinExistence type="predicted"/>
<organism evidence="1 2">
    <name type="scientific">Ameca splendens</name>
    <dbReference type="NCBI Taxonomy" id="208324"/>
    <lineage>
        <taxon>Eukaryota</taxon>
        <taxon>Metazoa</taxon>
        <taxon>Chordata</taxon>
        <taxon>Craniata</taxon>
        <taxon>Vertebrata</taxon>
        <taxon>Euteleostomi</taxon>
        <taxon>Actinopterygii</taxon>
        <taxon>Neopterygii</taxon>
        <taxon>Teleostei</taxon>
        <taxon>Neoteleostei</taxon>
        <taxon>Acanthomorphata</taxon>
        <taxon>Ovalentaria</taxon>
        <taxon>Atherinomorphae</taxon>
        <taxon>Cyprinodontiformes</taxon>
        <taxon>Goodeidae</taxon>
        <taxon>Ameca</taxon>
    </lineage>
</organism>
<reference evidence="1 2" key="1">
    <citation type="submission" date="2021-06" db="EMBL/GenBank/DDBJ databases">
        <authorList>
            <person name="Palmer J.M."/>
        </authorList>
    </citation>
    <scope>NUCLEOTIDE SEQUENCE [LARGE SCALE GENOMIC DNA]</scope>
    <source>
        <strain evidence="1 2">AS_MEX2019</strain>
        <tissue evidence="1">Muscle</tissue>
    </source>
</reference>
<dbReference type="EMBL" id="JAHRIP010091664">
    <property type="protein sequence ID" value="MEQ2317008.1"/>
    <property type="molecule type" value="Genomic_DNA"/>
</dbReference>
<dbReference type="Proteomes" id="UP001469553">
    <property type="component" value="Unassembled WGS sequence"/>
</dbReference>
<evidence type="ECO:0000313" key="1">
    <source>
        <dbReference type="EMBL" id="MEQ2317008.1"/>
    </source>
</evidence>
<accession>A0ABV1AEJ9</accession>